<dbReference type="Gene3D" id="2.40.30.10">
    <property type="entry name" value="Translation factors"/>
    <property type="match status" value="1"/>
</dbReference>
<evidence type="ECO:0000256" key="13">
    <source>
        <dbReference type="PIRSR" id="PIRSR601834-1"/>
    </source>
</evidence>
<dbReference type="InterPro" id="IPR001709">
    <property type="entry name" value="Flavoprot_Pyr_Nucl_cyt_Rdtase"/>
</dbReference>
<name>A0A8T2XFF7_POPDE</name>
<dbReference type="FunFam" id="2.40.30.10:FF:000032">
    <property type="entry name" value="NADH-cytochrome b5 reductase"/>
    <property type="match status" value="1"/>
</dbReference>
<dbReference type="InterPro" id="IPR008333">
    <property type="entry name" value="Cbr1-like_FAD-bd_dom"/>
</dbReference>
<dbReference type="GO" id="GO:0005741">
    <property type="term" value="C:mitochondrial outer membrane"/>
    <property type="evidence" value="ECO:0007669"/>
    <property type="project" value="UniProtKB-SubCell"/>
</dbReference>
<evidence type="ECO:0000256" key="2">
    <source>
        <dbReference type="ARBA" id="ARBA00004294"/>
    </source>
</evidence>
<dbReference type="Proteomes" id="UP000807159">
    <property type="component" value="Chromosome 13"/>
</dbReference>
<evidence type="ECO:0000313" key="17">
    <source>
        <dbReference type="EMBL" id="KAH8491394.1"/>
    </source>
</evidence>
<feature type="transmembrane region" description="Helical" evidence="15">
    <location>
        <begin position="12"/>
        <end position="32"/>
    </location>
</feature>
<feature type="domain" description="FAD-binding FR-type" evidence="16">
    <location>
        <begin position="44"/>
        <end position="148"/>
    </location>
</feature>
<dbReference type="InterPro" id="IPR039261">
    <property type="entry name" value="FNR_nucleotide-bd"/>
</dbReference>
<evidence type="ECO:0000256" key="8">
    <source>
        <dbReference type="ARBA" id="ARBA00022989"/>
    </source>
</evidence>
<evidence type="ECO:0000256" key="5">
    <source>
        <dbReference type="ARBA" id="ARBA00022692"/>
    </source>
</evidence>
<feature type="binding site" evidence="13">
    <location>
        <position position="124"/>
    </location>
    <ligand>
        <name>FAD</name>
        <dbReference type="ChEBI" id="CHEBI:57692"/>
    </ligand>
</feature>
<comment type="cofactor">
    <cofactor evidence="1 13 14">
        <name>FAD</name>
        <dbReference type="ChEBI" id="CHEBI:57692"/>
    </cofactor>
</comment>
<accession>A0A8T2XFF7</accession>
<keyword evidence="8 15" id="KW-1133">Transmembrane helix</keyword>
<evidence type="ECO:0000256" key="4">
    <source>
        <dbReference type="ARBA" id="ARBA00022630"/>
    </source>
</evidence>
<keyword evidence="18" id="KW-1185">Reference proteome</keyword>
<evidence type="ECO:0000256" key="10">
    <source>
        <dbReference type="ARBA" id="ARBA00023027"/>
    </source>
</evidence>
<dbReference type="AlphaFoldDB" id="A0A8T2XFF7"/>
<comment type="catalytic activity">
    <reaction evidence="14">
        <text>2 Fe(III)-[cytochrome b5] + NADH = 2 Fe(II)-[cytochrome b5] + NAD(+) + H(+)</text>
        <dbReference type="Rhea" id="RHEA:46680"/>
        <dbReference type="Rhea" id="RHEA-COMP:10438"/>
        <dbReference type="Rhea" id="RHEA-COMP:10439"/>
        <dbReference type="ChEBI" id="CHEBI:15378"/>
        <dbReference type="ChEBI" id="CHEBI:29033"/>
        <dbReference type="ChEBI" id="CHEBI:29034"/>
        <dbReference type="ChEBI" id="CHEBI:57540"/>
        <dbReference type="ChEBI" id="CHEBI:57945"/>
        <dbReference type="EC" id="1.6.2.2"/>
    </reaction>
</comment>
<dbReference type="PRINTS" id="PR00371">
    <property type="entry name" value="FPNCR"/>
</dbReference>
<dbReference type="GO" id="GO:0090524">
    <property type="term" value="F:cytochrome-b5 reductase activity, acting on NADH"/>
    <property type="evidence" value="ECO:0007669"/>
    <property type="project" value="UniProtKB-EC"/>
</dbReference>
<keyword evidence="7 13" id="KW-0274">FAD</keyword>
<sequence>MDLEFLHTLDVQILGAVAVAVVAIVIGAVFLFSSKKPKGCLDPENFKQFKLVKRVQLSHNVAKFTFALPTPTSVLGLPIGQHISCKGKDGQGEEVIKPYTPTTLDSDVGQFELVIKMYPQGRMSHHFREMQVSHYLAVKGPKGRFRYQPGQVRAFGMLAGGSGITPMFQVARAILENPNDKTKVHLIYANVTYEDILLKEELDTLAERYSSHFNVYYVLNQPPETWDGGVGFVSKEMIQTYCPAPAPDIKILRCGPPPMNKAMAAHLEALGYAPEMLFQF</sequence>
<dbReference type="Gene3D" id="3.40.50.80">
    <property type="entry name" value="Nucleotide-binding domain of ferredoxin-NADP reductase (FNR) module"/>
    <property type="match status" value="1"/>
</dbReference>
<protein>
    <recommendedName>
        <fullName evidence="14">NADH-cytochrome b5 reductase</fullName>
        <ecNumber evidence="14">1.6.2.2</ecNumber>
    </recommendedName>
</protein>
<keyword evidence="6" id="KW-1000">Mitochondrion outer membrane</keyword>
<evidence type="ECO:0000313" key="18">
    <source>
        <dbReference type="Proteomes" id="UP000807159"/>
    </source>
</evidence>
<comment type="subcellular location">
    <subcellularLocation>
        <location evidence="2">Mitochondrion outer membrane</location>
    </subcellularLocation>
</comment>
<keyword evidence="10 14" id="KW-0520">NAD</keyword>
<keyword evidence="5 15" id="KW-0812">Transmembrane</keyword>
<dbReference type="PRINTS" id="PR00406">
    <property type="entry name" value="CYTB5RDTASE"/>
</dbReference>
<dbReference type="SUPFAM" id="SSF63380">
    <property type="entry name" value="Riboflavin synthase domain-like"/>
    <property type="match status" value="1"/>
</dbReference>
<dbReference type="EC" id="1.6.2.2" evidence="14"/>
<reference evidence="17" key="1">
    <citation type="journal article" date="2021" name="J. Hered.">
        <title>Genome Assembly of Salicaceae Populus deltoides (Eastern Cottonwood) I-69 Based on Nanopore Sequencing and Hi-C Technologies.</title>
        <authorList>
            <person name="Bai S."/>
            <person name="Wu H."/>
            <person name="Zhang J."/>
            <person name="Pan Z."/>
            <person name="Zhao W."/>
            <person name="Li Z."/>
            <person name="Tong C."/>
        </authorList>
    </citation>
    <scope>NUCLEOTIDE SEQUENCE</scope>
    <source>
        <tissue evidence="17">Leaf</tissue>
    </source>
</reference>
<keyword evidence="12 15" id="KW-0472">Membrane</keyword>
<evidence type="ECO:0000256" key="12">
    <source>
        <dbReference type="ARBA" id="ARBA00023136"/>
    </source>
</evidence>
<evidence type="ECO:0000256" key="6">
    <source>
        <dbReference type="ARBA" id="ARBA00022787"/>
    </source>
</evidence>
<comment type="caution">
    <text evidence="17">The sequence shown here is derived from an EMBL/GenBank/DDBJ whole genome shotgun (WGS) entry which is preliminary data.</text>
</comment>
<feature type="binding site" evidence="13">
    <location>
        <position position="116"/>
    </location>
    <ligand>
        <name>FAD</name>
        <dbReference type="ChEBI" id="CHEBI:57692"/>
    </ligand>
</feature>
<evidence type="ECO:0000256" key="3">
    <source>
        <dbReference type="ARBA" id="ARBA00006105"/>
    </source>
</evidence>
<keyword evidence="9 14" id="KW-0560">Oxidoreductase</keyword>
<feature type="binding site" evidence="13">
    <location>
        <position position="165"/>
    </location>
    <ligand>
        <name>FAD</name>
        <dbReference type="ChEBI" id="CHEBI:57692"/>
    </ligand>
</feature>
<evidence type="ECO:0000256" key="11">
    <source>
        <dbReference type="ARBA" id="ARBA00023128"/>
    </source>
</evidence>
<evidence type="ECO:0000256" key="7">
    <source>
        <dbReference type="ARBA" id="ARBA00022827"/>
    </source>
</evidence>
<dbReference type="InterPro" id="IPR017938">
    <property type="entry name" value="Riboflavin_synthase-like_b-brl"/>
</dbReference>
<evidence type="ECO:0000256" key="1">
    <source>
        <dbReference type="ARBA" id="ARBA00001974"/>
    </source>
</evidence>
<feature type="binding site" evidence="13">
    <location>
        <position position="99"/>
    </location>
    <ligand>
        <name>FAD</name>
        <dbReference type="ChEBI" id="CHEBI:57692"/>
    </ligand>
</feature>
<dbReference type="CDD" id="cd06183">
    <property type="entry name" value="cyt_b5_reduct_like"/>
    <property type="match status" value="1"/>
</dbReference>
<feature type="binding site" evidence="13">
    <location>
        <position position="123"/>
    </location>
    <ligand>
        <name>FAD</name>
        <dbReference type="ChEBI" id="CHEBI:57692"/>
    </ligand>
</feature>
<evidence type="ECO:0000256" key="14">
    <source>
        <dbReference type="RuleBase" id="RU361226"/>
    </source>
</evidence>
<dbReference type="SUPFAM" id="SSF52343">
    <property type="entry name" value="Ferredoxin reductase-like, C-terminal NADP-linked domain"/>
    <property type="match status" value="1"/>
</dbReference>
<comment type="similarity">
    <text evidence="3 14">Belongs to the flavoprotein pyridine nucleotide cytochrome reductase family.</text>
</comment>
<keyword evidence="11" id="KW-0496">Mitochondrion</keyword>
<dbReference type="PROSITE" id="PS51384">
    <property type="entry name" value="FAD_FR"/>
    <property type="match status" value="1"/>
</dbReference>
<feature type="binding site" evidence="13">
    <location>
        <position position="114"/>
    </location>
    <ligand>
        <name>FAD</name>
        <dbReference type="ChEBI" id="CHEBI:57692"/>
    </ligand>
</feature>
<evidence type="ECO:0000256" key="15">
    <source>
        <dbReference type="SAM" id="Phobius"/>
    </source>
</evidence>
<dbReference type="InterPro" id="IPR001834">
    <property type="entry name" value="CBR-like"/>
</dbReference>
<evidence type="ECO:0000259" key="16">
    <source>
        <dbReference type="PROSITE" id="PS51384"/>
    </source>
</evidence>
<organism evidence="17 18">
    <name type="scientific">Populus deltoides</name>
    <name type="common">Eastern poplar</name>
    <name type="synonym">Eastern cottonwood</name>
    <dbReference type="NCBI Taxonomy" id="3696"/>
    <lineage>
        <taxon>Eukaryota</taxon>
        <taxon>Viridiplantae</taxon>
        <taxon>Streptophyta</taxon>
        <taxon>Embryophyta</taxon>
        <taxon>Tracheophyta</taxon>
        <taxon>Spermatophyta</taxon>
        <taxon>Magnoliopsida</taxon>
        <taxon>eudicotyledons</taxon>
        <taxon>Gunneridae</taxon>
        <taxon>Pentapetalae</taxon>
        <taxon>rosids</taxon>
        <taxon>fabids</taxon>
        <taxon>Malpighiales</taxon>
        <taxon>Salicaceae</taxon>
        <taxon>Saliceae</taxon>
        <taxon>Populus</taxon>
    </lineage>
</organism>
<gene>
    <name evidence="17" type="ORF">H0E87_023514</name>
</gene>
<dbReference type="GO" id="GO:0022900">
    <property type="term" value="P:electron transport chain"/>
    <property type="evidence" value="ECO:0007669"/>
    <property type="project" value="TreeGrafter"/>
</dbReference>
<feature type="binding site" evidence="13">
    <location>
        <position position="98"/>
    </location>
    <ligand>
        <name>FAD</name>
        <dbReference type="ChEBI" id="CHEBI:57692"/>
    </ligand>
</feature>
<dbReference type="InterPro" id="IPR001433">
    <property type="entry name" value="OxRdtase_FAD/NAD-bd"/>
</dbReference>
<dbReference type="Pfam" id="PF00970">
    <property type="entry name" value="FAD_binding_6"/>
    <property type="match status" value="1"/>
</dbReference>
<dbReference type="Pfam" id="PF00175">
    <property type="entry name" value="NAD_binding_1"/>
    <property type="match status" value="1"/>
</dbReference>
<dbReference type="FunFam" id="3.40.50.80:FF:000019">
    <property type="entry name" value="NADH-cytochrome b5 reductase"/>
    <property type="match status" value="1"/>
</dbReference>
<keyword evidence="4 13" id="KW-0285">Flavoprotein</keyword>
<proteinExistence type="inferred from homology"/>
<dbReference type="InterPro" id="IPR017927">
    <property type="entry name" value="FAD-bd_FR_type"/>
</dbReference>
<dbReference type="EMBL" id="JACEGQ020000013">
    <property type="protein sequence ID" value="KAH8491394.1"/>
    <property type="molecule type" value="Genomic_DNA"/>
</dbReference>
<dbReference type="PANTHER" id="PTHR19370">
    <property type="entry name" value="NADH-CYTOCHROME B5 REDUCTASE"/>
    <property type="match status" value="1"/>
</dbReference>
<dbReference type="PANTHER" id="PTHR19370:SF184">
    <property type="entry name" value="NADH-CYTOCHROME B5 REDUCTASE-LIKE"/>
    <property type="match status" value="1"/>
</dbReference>
<evidence type="ECO:0000256" key="9">
    <source>
        <dbReference type="ARBA" id="ARBA00023002"/>
    </source>
</evidence>